<evidence type="ECO:0000256" key="1">
    <source>
        <dbReference type="ARBA" id="ARBA00022490"/>
    </source>
</evidence>
<dbReference type="HAMAP" id="MF_00113">
    <property type="entry name" value="QueA"/>
    <property type="match status" value="1"/>
</dbReference>
<dbReference type="GO" id="GO:0005737">
    <property type="term" value="C:cytoplasm"/>
    <property type="evidence" value="ECO:0007669"/>
    <property type="project" value="UniProtKB-SubCell"/>
</dbReference>
<comment type="similarity">
    <text evidence="5">Belongs to the QueA family.</text>
</comment>
<comment type="catalytic activity">
    <reaction evidence="5">
        <text>7-aminomethyl-7-carbaguanosine(34) in tRNA + S-adenosyl-L-methionine = epoxyqueuosine(34) in tRNA + adenine + L-methionine + 2 H(+)</text>
        <dbReference type="Rhea" id="RHEA:32155"/>
        <dbReference type="Rhea" id="RHEA-COMP:10342"/>
        <dbReference type="Rhea" id="RHEA-COMP:18582"/>
        <dbReference type="ChEBI" id="CHEBI:15378"/>
        <dbReference type="ChEBI" id="CHEBI:16708"/>
        <dbReference type="ChEBI" id="CHEBI:57844"/>
        <dbReference type="ChEBI" id="CHEBI:59789"/>
        <dbReference type="ChEBI" id="CHEBI:82833"/>
        <dbReference type="ChEBI" id="CHEBI:194443"/>
        <dbReference type="EC" id="2.4.99.17"/>
    </reaction>
</comment>
<sequence>MLRLSDYDYHLPKELIANAPASPRDSARLFVYDTKTDTVILDAFKNIEKHLPRPALLVFNDTKVVPARLWLTKETGGKIEVLLLMNEYNPNDPLIKGIADRKLLPGMTLFFRSGAELSVVKQEEQFFFFRPSVSVPMLWKLLDQEGRTPIPPYIKHTKLSERMLRERYQSVFARARASVAAPTASLHFTKKLIARLTKDGIAHAEITLHVGLGTFAPIDEKNIAEKKLFSEHFEVTQKSAEAINRAKISGVPVIPVGTTAMRTLESAARKNAILPGARTTNIFIYPPHEFQIADGLITNFHVPKSSLMLLVDAFLKHKKTKRDILALYSIAIKEKFRFYSFGDGMFIR</sequence>
<comment type="subunit">
    <text evidence="5">Monomer.</text>
</comment>
<dbReference type="InterPro" id="IPR042119">
    <property type="entry name" value="QueA_dom2"/>
</dbReference>
<keyword evidence="6" id="KW-0413">Isomerase</keyword>
<keyword evidence="4 5" id="KW-0671">Queuosine biosynthesis</keyword>
<dbReference type="GO" id="GO:0008616">
    <property type="term" value="P:tRNA queuosine(34) biosynthetic process"/>
    <property type="evidence" value="ECO:0007669"/>
    <property type="project" value="UniProtKB-UniRule"/>
</dbReference>
<evidence type="ECO:0000313" key="6">
    <source>
        <dbReference type="EMBL" id="OGZ13102.1"/>
    </source>
</evidence>
<dbReference type="GO" id="GO:0051075">
    <property type="term" value="F:S-adenosylmethionine:tRNA ribosyltransferase-isomerase activity"/>
    <property type="evidence" value="ECO:0007669"/>
    <property type="project" value="UniProtKB-EC"/>
</dbReference>
<evidence type="ECO:0000256" key="4">
    <source>
        <dbReference type="ARBA" id="ARBA00022785"/>
    </source>
</evidence>
<proteinExistence type="inferred from homology"/>
<accession>A0A1G2DI68</accession>
<dbReference type="InterPro" id="IPR036100">
    <property type="entry name" value="QueA_sf"/>
</dbReference>
<dbReference type="STRING" id="1798665.A2942_01450"/>
<evidence type="ECO:0000256" key="5">
    <source>
        <dbReference type="HAMAP-Rule" id="MF_00113"/>
    </source>
</evidence>
<gene>
    <name evidence="5" type="primary">queA</name>
    <name evidence="6" type="ORF">A2942_01450</name>
</gene>
<dbReference type="PANTHER" id="PTHR30307">
    <property type="entry name" value="S-ADENOSYLMETHIONINE:TRNA RIBOSYLTRANSFERASE-ISOMERASE"/>
    <property type="match status" value="1"/>
</dbReference>
<keyword evidence="3 5" id="KW-0949">S-adenosyl-L-methionine</keyword>
<dbReference type="Pfam" id="PF02547">
    <property type="entry name" value="Queuosine_synth"/>
    <property type="match status" value="1"/>
</dbReference>
<comment type="pathway">
    <text evidence="5">tRNA modification; tRNA-queuosine biosynthesis.</text>
</comment>
<dbReference type="Proteomes" id="UP000178534">
    <property type="component" value="Unassembled WGS sequence"/>
</dbReference>
<evidence type="ECO:0000256" key="2">
    <source>
        <dbReference type="ARBA" id="ARBA00022679"/>
    </source>
</evidence>
<comment type="caution">
    <text evidence="6">The sequence shown here is derived from an EMBL/GenBank/DDBJ whole genome shotgun (WGS) entry which is preliminary data.</text>
</comment>
<dbReference type="InterPro" id="IPR042118">
    <property type="entry name" value="QueA_dom1"/>
</dbReference>
<comment type="function">
    <text evidence="5">Transfers and isomerizes the ribose moiety from AdoMet to the 7-aminomethyl group of 7-deazaguanine (preQ1-tRNA) to give epoxyqueuosine (oQ-tRNA).</text>
</comment>
<evidence type="ECO:0000313" key="7">
    <source>
        <dbReference type="Proteomes" id="UP000178534"/>
    </source>
</evidence>
<dbReference type="SUPFAM" id="SSF111337">
    <property type="entry name" value="QueA-like"/>
    <property type="match status" value="1"/>
</dbReference>
<name>A0A1G2DI68_9BACT</name>
<dbReference type="NCBIfam" id="TIGR00113">
    <property type="entry name" value="queA"/>
    <property type="match status" value="1"/>
</dbReference>
<dbReference type="Gene3D" id="3.40.1780.10">
    <property type="entry name" value="QueA-like"/>
    <property type="match status" value="1"/>
</dbReference>
<evidence type="ECO:0000256" key="3">
    <source>
        <dbReference type="ARBA" id="ARBA00022691"/>
    </source>
</evidence>
<organism evidence="6 7">
    <name type="scientific">Candidatus Lloydbacteria bacterium RIFCSPLOWO2_01_FULL_50_20</name>
    <dbReference type="NCBI Taxonomy" id="1798665"/>
    <lineage>
        <taxon>Bacteria</taxon>
        <taxon>Candidatus Lloydiibacteriota</taxon>
    </lineage>
</organism>
<keyword evidence="1 5" id="KW-0963">Cytoplasm</keyword>
<dbReference type="UniPathway" id="UPA00392"/>
<keyword evidence="2 5" id="KW-0808">Transferase</keyword>
<dbReference type="EMBL" id="MHLP01000012">
    <property type="protein sequence ID" value="OGZ13102.1"/>
    <property type="molecule type" value="Genomic_DNA"/>
</dbReference>
<reference evidence="6 7" key="1">
    <citation type="journal article" date="2016" name="Nat. Commun.">
        <title>Thousands of microbial genomes shed light on interconnected biogeochemical processes in an aquifer system.</title>
        <authorList>
            <person name="Anantharaman K."/>
            <person name="Brown C.T."/>
            <person name="Hug L.A."/>
            <person name="Sharon I."/>
            <person name="Castelle C.J."/>
            <person name="Probst A.J."/>
            <person name="Thomas B.C."/>
            <person name="Singh A."/>
            <person name="Wilkins M.J."/>
            <person name="Karaoz U."/>
            <person name="Brodie E.L."/>
            <person name="Williams K.H."/>
            <person name="Hubbard S.S."/>
            <person name="Banfield J.F."/>
        </authorList>
    </citation>
    <scope>NUCLEOTIDE SEQUENCE [LARGE SCALE GENOMIC DNA]</scope>
</reference>
<dbReference type="NCBIfam" id="NF001140">
    <property type="entry name" value="PRK00147.1"/>
    <property type="match status" value="1"/>
</dbReference>
<dbReference type="Gene3D" id="2.40.10.240">
    <property type="entry name" value="QueA-like"/>
    <property type="match status" value="1"/>
</dbReference>
<dbReference type="InterPro" id="IPR003699">
    <property type="entry name" value="QueA"/>
</dbReference>
<dbReference type="AlphaFoldDB" id="A0A1G2DI68"/>
<protein>
    <recommendedName>
        <fullName evidence="5">S-adenosylmethionine:tRNA ribosyltransferase-isomerase</fullName>
        <ecNumber evidence="5">2.4.99.17</ecNumber>
    </recommendedName>
    <alternativeName>
        <fullName evidence="5">Queuosine biosynthesis protein QueA</fullName>
    </alternativeName>
</protein>
<dbReference type="PANTHER" id="PTHR30307:SF0">
    <property type="entry name" value="S-ADENOSYLMETHIONINE:TRNA RIBOSYLTRANSFERASE-ISOMERASE"/>
    <property type="match status" value="1"/>
</dbReference>
<dbReference type="EC" id="2.4.99.17" evidence="5"/>
<comment type="subcellular location">
    <subcellularLocation>
        <location evidence="5">Cytoplasm</location>
    </subcellularLocation>
</comment>